<gene>
    <name evidence="2" type="ORF">GOEFS_110_00540</name>
</gene>
<dbReference type="Proteomes" id="UP000035034">
    <property type="component" value="Unassembled WGS sequence"/>
</dbReference>
<evidence type="ECO:0000313" key="2">
    <source>
        <dbReference type="EMBL" id="GAB20325.1"/>
    </source>
</evidence>
<dbReference type="eggNOG" id="COG3707">
    <property type="taxonomic scope" value="Bacteria"/>
</dbReference>
<dbReference type="InterPro" id="IPR035965">
    <property type="entry name" value="PAS-like_dom_sf"/>
</dbReference>
<sequence length="232" mass="26053">MAERHSTEDIASESSLEVGQFWYYFDDDRWVWSDELARLHGYACARAITPTTALLLQHKHPDDKARVEALISSVRNAREPFSSQHRIVDLDGTVRPVAVVADTVLDDAGQRIGTSGFYVVLQEPSTLGKSAGTVAREMRQSVTERVDELIDHRATIEQAKGALRLVYHLTEEQAFDLLTWRSQETNTKIRDLAATICEQLDTIDLTTQTRTQFDHLLLSAHEALPRSPAPAD</sequence>
<dbReference type="AlphaFoldDB" id="H0R5H4"/>
<evidence type="ECO:0000313" key="3">
    <source>
        <dbReference type="Proteomes" id="UP000035034"/>
    </source>
</evidence>
<proteinExistence type="predicted"/>
<dbReference type="Pfam" id="PF03861">
    <property type="entry name" value="ANTAR"/>
    <property type="match status" value="1"/>
</dbReference>
<protein>
    <recommendedName>
        <fullName evidence="1">ANTAR domain-containing protein</fullName>
    </recommendedName>
</protein>
<dbReference type="SMART" id="SM01012">
    <property type="entry name" value="ANTAR"/>
    <property type="match status" value="1"/>
</dbReference>
<dbReference type="EMBL" id="BAEH01000110">
    <property type="protein sequence ID" value="GAB20325.1"/>
    <property type="molecule type" value="Genomic_DNA"/>
</dbReference>
<accession>H0R5H4</accession>
<dbReference type="RefSeq" id="WP_007319660.1">
    <property type="nucleotide sequence ID" value="NZ_BAEH01000110.1"/>
</dbReference>
<keyword evidence="3" id="KW-1185">Reference proteome</keyword>
<dbReference type="Gene3D" id="3.30.450.20">
    <property type="entry name" value="PAS domain"/>
    <property type="match status" value="1"/>
</dbReference>
<dbReference type="Pfam" id="PF08447">
    <property type="entry name" value="PAS_3"/>
    <property type="match status" value="1"/>
</dbReference>
<dbReference type="OrthoDB" id="3787288at2"/>
<dbReference type="InterPro" id="IPR013655">
    <property type="entry name" value="PAS_fold_3"/>
</dbReference>
<dbReference type="STRING" id="1077974.GOEFS_110_00540"/>
<dbReference type="GO" id="GO:0003723">
    <property type="term" value="F:RNA binding"/>
    <property type="evidence" value="ECO:0007669"/>
    <property type="project" value="InterPro"/>
</dbReference>
<reference evidence="2 3" key="1">
    <citation type="submission" date="2011-12" db="EMBL/GenBank/DDBJ databases">
        <title>Whole genome shotgun sequence of Gordonia effusa NBRC 100432.</title>
        <authorList>
            <person name="Yoshida I."/>
            <person name="Takarada H."/>
            <person name="Hosoyama A."/>
            <person name="Tsuchikane K."/>
            <person name="Katsumata H."/>
            <person name="Yamazaki S."/>
            <person name="Fujita N."/>
        </authorList>
    </citation>
    <scope>NUCLEOTIDE SEQUENCE [LARGE SCALE GENOMIC DNA]</scope>
    <source>
        <strain evidence="2 3">NBRC 100432</strain>
    </source>
</reference>
<comment type="caution">
    <text evidence="2">The sequence shown here is derived from an EMBL/GenBank/DDBJ whole genome shotgun (WGS) entry which is preliminary data.</text>
</comment>
<dbReference type="PROSITE" id="PS50921">
    <property type="entry name" value="ANTAR"/>
    <property type="match status" value="1"/>
</dbReference>
<feature type="domain" description="ANTAR" evidence="1">
    <location>
        <begin position="136"/>
        <end position="197"/>
    </location>
</feature>
<dbReference type="SUPFAM" id="SSF55785">
    <property type="entry name" value="PYP-like sensor domain (PAS domain)"/>
    <property type="match status" value="1"/>
</dbReference>
<dbReference type="InterPro" id="IPR005561">
    <property type="entry name" value="ANTAR"/>
</dbReference>
<dbReference type="InterPro" id="IPR036388">
    <property type="entry name" value="WH-like_DNA-bd_sf"/>
</dbReference>
<dbReference type="Gene3D" id="1.10.10.10">
    <property type="entry name" value="Winged helix-like DNA-binding domain superfamily/Winged helix DNA-binding domain"/>
    <property type="match status" value="1"/>
</dbReference>
<organism evidence="2 3">
    <name type="scientific">Gordonia effusa NBRC 100432</name>
    <dbReference type="NCBI Taxonomy" id="1077974"/>
    <lineage>
        <taxon>Bacteria</taxon>
        <taxon>Bacillati</taxon>
        <taxon>Actinomycetota</taxon>
        <taxon>Actinomycetes</taxon>
        <taxon>Mycobacteriales</taxon>
        <taxon>Gordoniaceae</taxon>
        <taxon>Gordonia</taxon>
    </lineage>
</organism>
<dbReference type="CDD" id="cd00130">
    <property type="entry name" value="PAS"/>
    <property type="match status" value="1"/>
</dbReference>
<dbReference type="InterPro" id="IPR000014">
    <property type="entry name" value="PAS"/>
</dbReference>
<name>H0R5H4_9ACTN</name>
<evidence type="ECO:0000259" key="1">
    <source>
        <dbReference type="PROSITE" id="PS50921"/>
    </source>
</evidence>
<dbReference type="SUPFAM" id="SSF52172">
    <property type="entry name" value="CheY-like"/>
    <property type="match status" value="1"/>
</dbReference>
<dbReference type="InterPro" id="IPR011006">
    <property type="entry name" value="CheY-like_superfamily"/>
</dbReference>